<protein>
    <submittedName>
        <fullName evidence="2">Putative membrane protein</fullName>
    </submittedName>
</protein>
<keyword evidence="1" id="KW-1133">Transmembrane helix</keyword>
<gene>
    <name evidence="2" type="ORF">CLPU_5c02240</name>
</gene>
<reference evidence="3" key="1">
    <citation type="submission" date="2015-07" db="EMBL/GenBank/DDBJ databases">
        <title>Draft genome sequence of the purine-degrading Gottschalkia purinilyticum DSM 1384 (formerly Clostridium purinilyticum).</title>
        <authorList>
            <person name="Poehlein A."/>
            <person name="Schiel-Bengelsdorf B."/>
            <person name="Bengelsdorf F.R."/>
            <person name="Daniel R."/>
            <person name="Duerre P."/>
        </authorList>
    </citation>
    <scope>NUCLEOTIDE SEQUENCE [LARGE SCALE GENOMIC DNA]</scope>
    <source>
        <strain evidence="3">DSM 1384</strain>
    </source>
</reference>
<feature type="transmembrane region" description="Helical" evidence="1">
    <location>
        <begin position="166"/>
        <end position="182"/>
    </location>
</feature>
<dbReference type="AlphaFoldDB" id="A0A0L0WBU1"/>
<comment type="caution">
    <text evidence="2">The sequence shown here is derived from an EMBL/GenBank/DDBJ whole genome shotgun (WGS) entry which is preliminary data.</text>
</comment>
<dbReference type="RefSeq" id="WP_131701611.1">
    <property type="nucleotide sequence ID" value="NZ_LGSS01000005.1"/>
</dbReference>
<sequence>MLLSIYNLKLLICIIMSAIVIKVIDNAIDYNDGYVDEGRLISERGILPYIVILISIACILNTSVTVSIIFSAYVIGMFEDLKRQLTFKLKGYQESIIILIIGILFLGIKEMGSSLSIILAIQFIDDFIDIKKDKLLGNKNYVLKFGKIEIFIFTLILILISIKLSLVKAVTSFVVFFVFQYLEKFVSWGNPNEYSD</sequence>
<dbReference type="EMBL" id="LGSS01000005">
    <property type="protein sequence ID" value="KNF08917.1"/>
    <property type="molecule type" value="Genomic_DNA"/>
</dbReference>
<keyword evidence="1" id="KW-0472">Membrane</keyword>
<keyword evidence="3" id="KW-1185">Reference proteome</keyword>
<evidence type="ECO:0000256" key="1">
    <source>
        <dbReference type="SAM" id="Phobius"/>
    </source>
</evidence>
<feature type="transmembrane region" description="Helical" evidence="1">
    <location>
        <begin position="6"/>
        <end position="25"/>
    </location>
</feature>
<evidence type="ECO:0000313" key="3">
    <source>
        <dbReference type="Proteomes" id="UP000037267"/>
    </source>
</evidence>
<dbReference type="STRING" id="1503.CLPU_5c02240"/>
<accession>A0A0L0WBU1</accession>
<feature type="transmembrane region" description="Helical" evidence="1">
    <location>
        <begin position="46"/>
        <end position="76"/>
    </location>
</feature>
<dbReference type="OrthoDB" id="1680253at2"/>
<feature type="transmembrane region" description="Helical" evidence="1">
    <location>
        <begin position="96"/>
        <end position="121"/>
    </location>
</feature>
<organism evidence="2 3">
    <name type="scientific">Gottschalkia purinilytica</name>
    <name type="common">Clostridium purinilyticum</name>
    <dbReference type="NCBI Taxonomy" id="1503"/>
    <lineage>
        <taxon>Bacteria</taxon>
        <taxon>Bacillati</taxon>
        <taxon>Bacillota</taxon>
        <taxon>Tissierellia</taxon>
        <taxon>Tissierellales</taxon>
        <taxon>Gottschalkiaceae</taxon>
        <taxon>Gottschalkia</taxon>
    </lineage>
</organism>
<name>A0A0L0WBU1_GOTPU</name>
<keyword evidence="1" id="KW-0812">Transmembrane</keyword>
<proteinExistence type="predicted"/>
<evidence type="ECO:0000313" key="2">
    <source>
        <dbReference type="EMBL" id="KNF08917.1"/>
    </source>
</evidence>
<dbReference type="Proteomes" id="UP000037267">
    <property type="component" value="Unassembled WGS sequence"/>
</dbReference>